<name>A0A0F9GCS1_9ZZZZ</name>
<feature type="non-terminal residue" evidence="1">
    <location>
        <position position="88"/>
    </location>
</feature>
<gene>
    <name evidence="1" type="ORF">LCGC14_1842500</name>
</gene>
<evidence type="ECO:0000313" key="1">
    <source>
        <dbReference type="EMBL" id="KKL96634.1"/>
    </source>
</evidence>
<sequence length="88" mass="8840">MSKTTAILMVLCLGVVSSAALADDYIWSGTNSNDWSDGGNWGVTATVPTSVDKAIFGATALPLVDISSTVADLDITAGNVNIGGPGPL</sequence>
<reference evidence="1" key="1">
    <citation type="journal article" date="2015" name="Nature">
        <title>Complex archaea that bridge the gap between prokaryotes and eukaryotes.</title>
        <authorList>
            <person name="Spang A."/>
            <person name="Saw J.H."/>
            <person name="Jorgensen S.L."/>
            <person name="Zaremba-Niedzwiedzka K."/>
            <person name="Martijn J."/>
            <person name="Lind A.E."/>
            <person name="van Eijk R."/>
            <person name="Schleper C."/>
            <person name="Guy L."/>
            <person name="Ettema T.J."/>
        </authorList>
    </citation>
    <scope>NUCLEOTIDE SEQUENCE</scope>
</reference>
<organism evidence="1">
    <name type="scientific">marine sediment metagenome</name>
    <dbReference type="NCBI Taxonomy" id="412755"/>
    <lineage>
        <taxon>unclassified sequences</taxon>
        <taxon>metagenomes</taxon>
        <taxon>ecological metagenomes</taxon>
    </lineage>
</organism>
<dbReference type="AlphaFoldDB" id="A0A0F9GCS1"/>
<proteinExistence type="predicted"/>
<dbReference type="EMBL" id="LAZR01018378">
    <property type="protein sequence ID" value="KKL96634.1"/>
    <property type="molecule type" value="Genomic_DNA"/>
</dbReference>
<comment type="caution">
    <text evidence="1">The sequence shown here is derived from an EMBL/GenBank/DDBJ whole genome shotgun (WGS) entry which is preliminary data.</text>
</comment>
<accession>A0A0F9GCS1</accession>
<evidence type="ECO:0008006" key="2">
    <source>
        <dbReference type="Google" id="ProtNLM"/>
    </source>
</evidence>
<protein>
    <recommendedName>
        <fullName evidence="2">G8 domain-containing protein</fullName>
    </recommendedName>
</protein>